<gene>
    <name evidence="4" type="ORF">UT61_C0006G0029</name>
</gene>
<evidence type="ECO:0000256" key="1">
    <source>
        <dbReference type="SAM" id="Coils"/>
    </source>
</evidence>
<name>A0A0G0PRA5_9BACT</name>
<keyword evidence="3" id="KW-0472">Membrane</keyword>
<dbReference type="AlphaFoldDB" id="A0A0G0PRA5"/>
<evidence type="ECO:0000256" key="2">
    <source>
        <dbReference type="SAM" id="MobiDB-lite"/>
    </source>
</evidence>
<evidence type="ECO:0000256" key="3">
    <source>
        <dbReference type="SAM" id="Phobius"/>
    </source>
</evidence>
<feature type="transmembrane region" description="Helical" evidence="3">
    <location>
        <begin position="56"/>
        <end position="77"/>
    </location>
</feature>
<proteinExistence type="predicted"/>
<feature type="compositionally biased region" description="Polar residues" evidence="2">
    <location>
        <begin position="658"/>
        <end position="675"/>
    </location>
</feature>
<keyword evidence="1" id="KW-0175">Coiled coil</keyword>
<organism evidence="4 5">
    <name type="scientific">Candidatus Woesebacteria bacterium GW2011_GWA1_39_8</name>
    <dbReference type="NCBI Taxonomy" id="1618552"/>
    <lineage>
        <taxon>Bacteria</taxon>
        <taxon>Candidatus Woeseibacteriota</taxon>
    </lineage>
</organism>
<feature type="compositionally biased region" description="Low complexity" evidence="2">
    <location>
        <begin position="91"/>
        <end position="103"/>
    </location>
</feature>
<keyword evidence="3" id="KW-1133">Transmembrane helix</keyword>
<feature type="compositionally biased region" description="Pro residues" evidence="2">
    <location>
        <begin position="81"/>
        <end position="90"/>
    </location>
</feature>
<feature type="region of interest" description="Disordered" evidence="2">
    <location>
        <begin position="538"/>
        <end position="562"/>
    </location>
</feature>
<dbReference type="EMBL" id="LBXL01000006">
    <property type="protein sequence ID" value="KKR30473.1"/>
    <property type="molecule type" value="Genomic_DNA"/>
</dbReference>
<evidence type="ECO:0000313" key="4">
    <source>
        <dbReference type="EMBL" id="KKR30473.1"/>
    </source>
</evidence>
<comment type="caution">
    <text evidence="4">The sequence shown here is derived from an EMBL/GenBank/DDBJ whole genome shotgun (WGS) entry which is preliminary data.</text>
</comment>
<sequence length="769" mass="80023">MSALVKEFEEIEIRLINESIYSGFFDRILNQAKTILEKVKNRLNIMNNKVNKAKNFVAVLMVVLVLFVYNQYSFVLAQTAPEPPAPPSAPEAPSAPSAPESPSDNNWESENQGGGDEENHRRYRDDDEEDENENTQSETTNHPSPTTESSGNEDGSGNVGDTQITTGDAVNDAGITTSANENYSGSSLLPQNSGGGASVSNKDNGSGSTNSGSVSLTNDDTTQQTNSTVVGNNLWQETETGDNSASRNVGNSTINTGDANTTGTIITSVNTNIDGLLVNEFNVADDHVGDIILDFGSCIFGCAPGDLTAQNSGNGTGSNNQAEIDSNVDSFTFQNNDAVVENNMTLSSDSGHNDADRNTGGDSEIVTGDANVSANALTFANNNISGNVIYSVVNIFGKLIGDILLPEGFCCFNTVSAENSGNGSESLNIADINLTNTDLTYQFNAADIQNNLILYANTGENDTSKNTGGTSSIKTGSASAKAQVVNVANTNIDGGDWWLVIVNEAGNWVGKIIGAPLGSLFGGSEGFVFGVSDSGEITATNSGNGSDSQNTSGVSQQTSNTTIQNNDATIVNNLDLSANTGANSASRNTGGDSTIKTGDANIIANLVNFVNNNIVGTGKLFVTVVNVFGSWLGDFVGPGMVKENDNNSQQALGGPAPSQESSVGGNGNSQSKSSTVANVSLTQNPLPSSSTPDSSENYILGILNTSDVGVSGGEGEGEIAVVAGTNTLSQDSTQGKKVVKINLAWLLFGIPMVALYLIRRKRLNADHTA</sequence>
<feature type="transmembrane region" description="Helical" evidence="3">
    <location>
        <begin position="738"/>
        <end position="758"/>
    </location>
</feature>
<feature type="compositionally biased region" description="Low complexity" evidence="2">
    <location>
        <begin position="200"/>
        <end position="230"/>
    </location>
</feature>
<feature type="region of interest" description="Disordered" evidence="2">
    <location>
        <begin position="642"/>
        <end position="675"/>
    </location>
</feature>
<protein>
    <submittedName>
        <fullName evidence="4">Uncharacterized protein</fullName>
    </submittedName>
</protein>
<feature type="compositionally biased region" description="Polar residues" evidence="2">
    <location>
        <begin position="135"/>
        <end position="192"/>
    </location>
</feature>
<feature type="region of interest" description="Disordered" evidence="2">
    <location>
        <begin position="81"/>
        <end position="261"/>
    </location>
</feature>
<accession>A0A0G0PRA5</accession>
<reference evidence="4 5" key="1">
    <citation type="journal article" date="2015" name="Nature">
        <title>rRNA introns, odd ribosomes, and small enigmatic genomes across a large radiation of phyla.</title>
        <authorList>
            <person name="Brown C.T."/>
            <person name="Hug L.A."/>
            <person name="Thomas B.C."/>
            <person name="Sharon I."/>
            <person name="Castelle C.J."/>
            <person name="Singh A."/>
            <person name="Wilkins M.J."/>
            <person name="Williams K.H."/>
            <person name="Banfield J.F."/>
        </authorList>
    </citation>
    <scope>NUCLEOTIDE SEQUENCE [LARGE SCALE GENOMIC DNA]</scope>
</reference>
<dbReference type="Proteomes" id="UP000034793">
    <property type="component" value="Unassembled WGS sequence"/>
</dbReference>
<feature type="coiled-coil region" evidence="1">
    <location>
        <begin position="29"/>
        <end position="56"/>
    </location>
</feature>
<keyword evidence="3" id="KW-0812">Transmembrane</keyword>
<evidence type="ECO:0000313" key="5">
    <source>
        <dbReference type="Proteomes" id="UP000034793"/>
    </source>
</evidence>
<feature type="region of interest" description="Disordered" evidence="2">
    <location>
        <begin position="344"/>
        <end position="363"/>
    </location>
</feature>
<feature type="compositionally biased region" description="Polar residues" evidence="2">
    <location>
        <begin position="231"/>
        <end position="261"/>
    </location>
</feature>